<feature type="binding site" evidence="12">
    <location>
        <position position="93"/>
    </location>
    <ligand>
        <name>ATP</name>
        <dbReference type="ChEBI" id="CHEBI:30616"/>
    </ligand>
</feature>
<evidence type="ECO:0000256" key="11">
    <source>
        <dbReference type="ARBA" id="ARBA00023136"/>
    </source>
</evidence>
<feature type="domain" description="Protein kinase" evidence="14">
    <location>
        <begin position="63"/>
        <end position="233"/>
    </location>
</feature>
<dbReference type="PANTHER" id="PTHR27008:SF472">
    <property type="entry name" value="PROTEIN KINASE DOMAIN-CONTAINING PROTEIN"/>
    <property type="match status" value="1"/>
</dbReference>
<dbReference type="InterPro" id="IPR001245">
    <property type="entry name" value="Ser-Thr/Tyr_kinase_cat_dom"/>
</dbReference>
<gene>
    <name evidence="16" type="primary">LOC130494626</name>
</gene>
<dbReference type="PANTHER" id="PTHR27008">
    <property type="entry name" value="OS04G0122200 PROTEIN"/>
    <property type="match status" value="1"/>
</dbReference>
<dbReference type="Gene3D" id="1.10.510.10">
    <property type="entry name" value="Transferase(Phosphotransferase) domain 1"/>
    <property type="match status" value="1"/>
</dbReference>
<dbReference type="OrthoDB" id="676979at2759"/>
<evidence type="ECO:0000256" key="2">
    <source>
        <dbReference type="ARBA" id="ARBA00022527"/>
    </source>
</evidence>
<evidence type="ECO:0000313" key="15">
    <source>
        <dbReference type="Proteomes" id="UP000504610"/>
    </source>
</evidence>
<dbReference type="KEGG" id="rsz:130494626"/>
<evidence type="ECO:0000256" key="1">
    <source>
        <dbReference type="ARBA" id="ARBA00004370"/>
    </source>
</evidence>
<keyword evidence="10" id="KW-1133">Transmembrane helix</keyword>
<dbReference type="SMART" id="SM00220">
    <property type="entry name" value="S_TKc"/>
    <property type="match status" value="1"/>
</dbReference>
<dbReference type="AlphaFoldDB" id="A0A9W3CBT5"/>
<dbReference type="Pfam" id="PF07714">
    <property type="entry name" value="PK_Tyr_Ser-Thr"/>
    <property type="match status" value="1"/>
</dbReference>
<evidence type="ECO:0000256" key="3">
    <source>
        <dbReference type="ARBA" id="ARBA00022614"/>
    </source>
</evidence>
<dbReference type="GO" id="GO:0004674">
    <property type="term" value="F:protein serine/threonine kinase activity"/>
    <property type="evidence" value="ECO:0007669"/>
    <property type="project" value="UniProtKB-KW"/>
</dbReference>
<dbReference type="InterPro" id="IPR051809">
    <property type="entry name" value="Plant_receptor-like_S/T_kinase"/>
</dbReference>
<evidence type="ECO:0000256" key="5">
    <source>
        <dbReference type="ARBA" id="ARBA00022692"/>
    </source>
</evidence>
<evidence type="ECO:0000256" key="10">
    <source>
        <dbReference type="ARBA" id="ARBA00022989"/>
    </source>
</evidence>
<dbReference type="FunFam" id="3.30.200.20:FF:000432">
    <property type="entry name" value="LRR receptor-like serine/threonine-protein kinase EFR"/>
    <property type="match status" value="1"/>
</dbReference>
<evidence type="ECO:0000313" key="16">
    <source>
        <dbReference type="RefSeq" id="XP_056848926.1"/>
    </source>
</evidence>
<keyword evidence="4" id="KW-0808">Transferase</keyword>
<dbReference type="SUPFAM" id="SSF56112">
    <property type="entry name" value="Protein kinase-like (PK-like)"/>
    <property type="match status" value="1"/>
</dbReference>
<proteinExistence type="inferred from homology"/>
<evidence type="ECO:0000256" key="8">
    <source>
        <dbReference type="ARBA" id="ARBA00022777"/>
    </source>
</evidence>
<dbReference type="Gene3D" id="3.30.200.20">
    <property type="entry name" value="Phosphorylase Kinase, domain 1"/>
    <property type="match status" value="1"/>
</dbReference>
<dbReference type="InterPro" id="IPR011009">
    <property type="entry name" value="Kinase-like_dom_sf"/>
</dbReference>
<evidence type="ECO:0000256" key="4">
    <source>
        <dbReference type="ARBA" id="ARBA00022679"/>
    </source>
</evidence>
<protein>
    <submittedName>
        <fullName evidence="16">Probable LRR receptor-like serine/threonine-protein kinase At3g47570</fullName>
    </submittedName>
</protein>
<accession>A0A9W3CBT5</accession>
<dbReference type="InterPro" id="IPR000719">
    <property type="entry name" value="Prot_kinase_dom"/>
</dbReference>
<keyword evidence="11" id="KW-0472">Membrane</keyword>
<evidence type="ECO:0000256" key="7">
    <source>
        <dbReference type="ARBA" id="ARBA00022741"/>
    </source>
</evidence>
<keyword evidence="8" id="KW-0418">Kinase</keyword>
<keyword evidence="5" id="KW-0812">Transmembrane</keyword>
<dbReference type="PROSITE" id="PS00107">
    <property type="entry name" value="PROTEIN_KINASE_ATP"/>
    <property type="match status" value="1"/>
</dbReference>
<keyword evidence="15" id="KW-1185">Reference proteome</keyword>
<dbReference type="RefSeq" id="XP_056848926.1">
    <property type="nucleotide sequence ID" value="XM_056992946.1"/>
</dbReference>
<dbReference type="InterPro" id="IPR017441">
    <property type="entry name" value="Protein_kinase_ATP_BS"/>
</dbReference>
<dbReference type="GO" id="GO:0005524">
    <property type="term" value="F:ATP binding"/>
    <property type="evidence" value="ECO:0007669"/>
    <property type="project" value="UniProtKB-UniRule"/>
</dbReference>
<keyword evidence="3" id="KW-0433">Leucine-rich repeat</keyword>
<name>A0A9W3CBT5_RAPSA</name>
<dbReference type="PROSITE" id="PS50011">
    <property type="entry name" value="PROTEIN_KINASE_DOM"/>
    <property type="match status" value="1"/>
</dbReference>
<reference evidence="16" key="2">
    <citation type="submission" date="2025-08" db="UniProtKB">
        <authorList>
            <consortium name="RefSeq"/>
        </authorList>
    </citation>
    <scope>IDENTIFICATION</scope>
    <source>
        <tissue evidence="16">Leaf</tissue>
    </source>
</reference>
<sequence>MPSKHSSIKDEKKTFIKEEENFHRCWKKKNTNHLTLSSANPPLIDSFYERVSYEELRAATNEFSSSNLIGSGNFGSVFRGLLGPQESKPVAVKVLNLQTRGGAKSFTSECEALKGIRHRNLVKLVTSCSSIDFKGDEFKALVYEFMPNGNLDTWLHHHHHQVDEVEEDSLNHSISRPLKLSERLNIAIDVASVLDYIHSHCHDPVAHCDLKPSNVLLDNDLTAHVSDFGLADH</sequence>
<comment type="subcellular location">
    <subcellularLocation>
        <location evidence="1">Membrane</location>
    </subcellularLocation>
</comment>
<keyword evidence="7 12" id="KW-0547">Nucleotide-binding</keyword>
<keyword evidence="2 13" id="KW-0723">Serine/threonine-protein kinase</keyword>
<organism evidence="15 16">
    <name type="scientific">Raphanus sativus</name>
    <name type="common">Radish</name>
    <name type="synonym">Raphanus raphanistrum var. sativus</name>
    <dbReference type="NCBI Taxonomy" id="3726"/>
    <lineage>
        <taxon>Eukaryota</taxon>
        <taxon>Viridiplantae</taxon>
        <taxon>Streptophyta</taxon>
        <taxon>Embryophyta</taxon>
        <taxon>Tracheophyta</taxon>
        <taxon>Spermatophyta</taxon>
        <taxon>Magnoliopsida</taxon>
        <taxon>eudicotyledons</taxon>
        <taxon>Gunneridae</taxon>
        <taxon>Pentapetalae</taxon>
        <taxon>rosids</taxon>
        <taxon>malvids</taxon>
        <taxon>Brassicales</taxon>
        <taxon>Brassicaceae</taxon>
        <taxon>Brassiceae</taxon>
        <taxon>Raphanus</taxon>
    </lineage>
</organism>
<keyword evidence="6" id="KW-0677">Repeat</keyword>
<evidence type="ECO:0000256" key="6">
    <source>
        <dbReference type="ARBA" id="ARBA00022737"/>
    </source>
</evidence>
<dbReference type="Proteomes" id="UP000504610">
    <property type="component" value="Chromosome 8"/>
</dbReference>
<reference evidence="15" key="1">
    <citation type="journal article" date="2019" name="Database">
        <title>The radish genome database (RadishGD): an integrated information resource for radish genomics.</title>
        <authorList>
            <person name="Yu H.J."/>
            <person name="Baek S."/>
            <person name="Lee Y.J."/>
            <person name="Cho A."/>
            <person name="Mun J.H."/>
        </authorList>
    </citation>
    <scope>NUCLEOTIDE SEQUENCE [LARGE SCALE GENOMIC DNA]</scope>
    <source>
        <strain evidence="15">cv. WK10039</strain>
    </source>
</reference>
<evidence type="ECO:0000256" key="12">
    <source>
        <dbReference type="PROSITE-ProRule" id="PRU10141"/>
    </source>
</evidence>
<keyword evidence="9 12" id="KW-0067">ATP-binding</keyword>
<evidence type="ECO:0000256" key="9">
    <source>
        <dbReference type="ARBA" id="ARBA00022840"/>
    </source>
</evidence>
<dbReference type="GO" id="GO:0016020">
    <property type="term" value="C:membrane"/>
    <property type="evidence" value="ECO:0007669"/>
    <property type="project" value="UniProtKB-SubCell"/>
</dbReference>
<dbReference type="InterPro" id="IPR008271">
    <property type="entry name" value="Ser/Thr_kinase_AS"/>
</dbReference>
<evidence type="ECO:0000259" key="14">
    <source>
        <dbReference type="PROSITE" id="PS50011"/>
    </source>
</evidence>
<comment type="similarity">
    <text evidence="13">Belongs to the protein kinase superfamily.</text>
</comment>
<evidence type="ECO:0000256" key="13">
    <source>
        <dbReference type="RuleBase" id="RU000304"/>
    </source>
</evidence>
<dbReference type="PROSITE" id="PS00108">
    <property type="entry name" value="PROTEIN_KINASE_ST"/>
    <property type="match status" value="1"/>
</dbReference>
<dbReference type="GeneID" id="130494626"/>